<protein>
    <submittedName>
        <fullName evidence="3">SUMF1/EgtB/PvdO family nonheme iron enzyme</fullName>
    </submittedName>
</protein>
<evidence type="ECO:0000313" key="3">
    <source>
        <dbReference type="EMBL" id="MBD2278102.1"/>
    </source>
</evidence>
<reference evidence="3 4" key="1">
    <citation type="journal article" date="2020" name="ISME J.">
        <title>Comparative genomics reveals insights into cyanobacterial evolution and habitat adaptation.</title>
        <authorList>
            <person name="Chen M.Y."/>
            <person name="Teng W.K."/>
            <person name="Zhao L."/>
            <person name="Hu C.X."/>
            <person name="Zhou Y.K."/>
            <person name="Han B.P."/>
            <person name="Song L.R."/>
            <person name="Shu W.S."/>
        </authorList>
    </citation>
    <scope>NUCLEOTIDE SEQUENCE [LARGE SCALE GENOMIC DNA]</scope>
    <source>
        <strain evidence="3 4">FACHB-1040</strain>
    </source>
</reference>
<feature type="domain" description="Sulfatase-modifying factor enzyme-like" evidence="2">
    <location>
        <begin position="517"/>
        <end position="742"/>
    </location>
</feature>
<dbReference type="InterPro" id="IPR029030">
    <property type="entry name" value="Caspase-like_dom_sf"/>
</dbReference>
<dbReference type="InterPro" id="IPR016187">
    <property type="entry name" value="CTDL_fold"/>
</dbReference>
<feature type="domain" description="Peptidase C14 caspase" evidence="1">
    <location>
        <begin position="4"/>
        <end position="236"/>
    </location>
</feature>
<evidence type="ECO:0000313" key="4">
    <source>
        <dbReference type="Proteomes" id="UP000606721"/>
    </source>
</evidence>
<dbReference type="Pfam" id="PF00656">
    <property type="entry name" value="Peptidase_C14"/>
    <property type="match status" value="1"/>
</dbReference>
<gene>
    <name evidence="3" type="ORF">H6F99_07235</name>
</gene>
<dbReference type="Gene3D" id="3.90.1580.10">
    <property type="entry name" value="paralog of FGE (formylglycine-generating enzyme)"/>
    <property type="match status" value="1"/>
</dbReference>
<dbReference type="PANTHER" id="PTHR23150:SF19">
    <property type="entry name" value="FORMYLGLYCINE-GENERATING ENZYME"/>
    <property type="match status" value="1"/>
</dbReference>
<proteinExistence type="predicted"/>
<comment type="caution">
    <text evidence="3">The sequence shown here is derived from an EMBL/GenBank/DDBJ whole genome shotgun (WGS) entry which is preliminary data.</text>
</comment>
<accession>A0ABR8BTK5</accession>
<name>A0ABR8BTK5_APHFL</name>
<organism evidence="3 4">
    <name type="scientific">Aphanizomenon flos-aquae FACHB-1040</name>
    <dbReference type="NCBI Taxonomy" id="2692887"/>
    <lineage>
        <taxon>Bacteria</taxon>
        <taxon>Bacillati</taxon>
        <taxon>Cyanobacteriota</taxon>
        <taxon>Cyanophyceae</taxon>
        <taxon>Nostocales</taxon>
        <taxon>Aphanizomenonaceae</taxon>
        <taxon>Aphanizomenon</taxon>
    </lineage>
</organism>
<evidence type="ECO:0000259" key="1">
    <source>
        <dbReference type="Pfam" id="PF00656"/>
    </source>
</evidence>
<dbReference type="Gene3D" id="3.40.50.1460">
    <property type="match status" value="1"/>
</dbReference>
<dbReference type="RefSeq" id="WP_190382643.1">
    <property type="nucleotide sequence ID" value="NZ_JACJQT010000013.1"/>
</dbReference>
<keyword evidence="4" id="KW-1185">Reference proteome</keyword>
<dbReference type="InterPro" id="IPR051043">
    <property type="entry name" value="Sulfatase_Mod_Factor_Kinase"/>
</dbReference>
<sequence>MGKNWAISIGINQYDNLQPLNFAKRDAEAMAAWFREEAKFDQVFLFTADSPPIPANTPIPTQPIYGRVRRFLQAQFEQPLLKPEDNLWFFFAGHGMRRMRHADKDYLMLADSDPGAIEQTAISVEYITERLRRSRADNVVLLLDACREESSRSGLGIGEEKHQGVITFYSCAANEKSWEIAELQHGSFTHTLLTGLRLHGEANCATVERLDRYINSFVPQLNIKYQKPRQNPYLKAEPPYKMYYILLEQSATLKDVESLKLQASLSENSGNFELAEQIWIRVLGVSRVDSDAILAIKRIARINNNSTPSPISQPIVNLPTPASSRGRYSISPPLESDIKNNERAKKIKLNLLKNNNGIPLKWIEKGKYKEAFKKAVDQQFPLNNKSRLNLIKLQKSLLLSEENVREIEQPIIAEKEAELQTLNIINQKEAELLKNTPQLINRRQFLTYAGLGATGLITTVVLNQVFQTLLSKLKTDLLKFKFTTVIILDKTGTKLKSNPNNEAKFFKEDLGNGIFLKMVQIPAGSFKMGSTPDETGRQESEGPQRIVNVPAFFMGKFEVTQEQYQQIIGKNPSDFQGKNRPVEKVSWNDAIEFCKKLSQKTGRTYRLPSEAEWEYACRAGTTMTFYFGETITTDLVNYNGDYHYGDAPKGKNRNQTTDVGSFPPNAFGLYDMHGNVYEWCQDDLHKNYINAPKDGIAWINQSSDTKVLRGGSWYASPENCRSAYRYNRKASHSSYAVGFRVVCVASTPK</sequence>
<dbReference type="EMBL" id="JACJQT010000013">
    <property type="protein sequence ID" value="MBD2278102.1"/>
    <property type="molecule type" value="Genomic_DNA"/>
</dbReference>
<dbReference type="SUPFAM" id="SSF56436">
    <property type="entry name" value="C-type lectin-like"/>
    <property type="match status" value="1"/>
</dbReference>
<dbReference type="InterPro" id="IPR005532">
    <property type="entry name" value="SUMF_dom"/>
</dbReference>
<dbReference type="PANTHER" id="PTHR23150">
    <property type="entry name" value="SULFATASE MODIFYING FACTOR 1, 2"/>
    <property type="match status" value="1"/>
</dbReference>
<evidence type="ECO:0000259" key="2">
    <source>
        <dbReference type="Pfam" id="PF03781"/>
    </source>
</evidence>
<dbReference type="Pfam" id="PF03781">
    <property type="entry name" value="FGE-sulfatase"/>
    <property type="match status" value="1"/>
</dbReference>
<dbReference type="Proteomes" id="UP000606721">
    <property type="component" value="Unassembled WGS sequence"/>
</dbReference>
<dbReference type="InterPro" id="IPR042095">
    <property type="entry name" value="SUMF_sf"/>
</dbReference>
<dbReference type="InterPro" id="IPR011600">
    <property type="entry name" value="Pept_C14_caspase"/>
</dbReference>
<dbReference type="SUPFAM" id="SSF52129">
    <property type="entry name" value="Caspase-like"/>
    <property type="match status" value="1"/>
</dbReference>